<dbReference type="Proteomes" id="UP000044602">
    <property type="component" value="Unassembled WGS sequence"/>
</dbReference>
<keyword evidence="2" id="KW-1185">Reference proteome</keyword>
<protein>
    <recommendedName>
        <fullName evidence="3">Methyltransferase domain-containing protein</fullName>
    </recommendedName>
</protein>
<dbReference type="STRING" id="100787.A0A0G4KDN5"/>
<evidence type="ECO:0000313" key="1">
    <source>
        <dbReference type="EMBL" id="CRJ81553.1"/>
    </source>
</evidence>
<proteinExistence type="predicted"/>
<evidence type="ECO:0000313" key="2">
    <source>
        <dbReference type="Proteomes" id="UP000044602"/>
    </source>
</evidence>
<dbReference type="EMBL" id="CVQH01000002">
    <property type="protein sequence ID" value="CRJ81553.1"/>
    <property type="molecule type" value="Genomic_DNA"/>
</dbReference>
<reference evidence="1 2" key="1">
    <citation type="submission" date="2015-05" db="EMBL/GenBank/DDBJ databases">
        <authorList>
            <person name="Wang D.B."/>
            <person name="Wang M."/>
        </authorList>
    </citation>
    <scope>NUCLEOTIDE SEQUENCE [LARGE SCALE GENOMIC DNA]</scope>
    <source>
        <strain evidence="1">VL1</strain>
    </source>
</reference>
<dbReference type="InterPro" id="IPR029063">
    <property type="entry name" value="SAM-dependent_MTases_sf"/>
</dbReference>
<evidence type="ECO:0008006" key="3">
    <source>
        <dbReference type="Google" id="ProtNLM"/>
    </source>
</evidence>
<dbReference type="AlphaFoldDB" id="A0A0G4KDN5"/>
<organism evidence="1 2">
    <name type="scientific">Verticillium longisporum</name>
    <name type="common">Verticillium dahliae var. longisporum</name>
    <dbReference type="NCBI Taxonomy" id="100787"/>
    <lineage>
        <taxon>Eukaryota</taxon>
        <taxon>Fungi</taxon>
        <taxon>Dikarya</taxon>
        <taxon>Ascomycota</taxon>
        <taxon>Pezizomycotina</taxon>
        <taxon>Sordariomycetes</taxon>
        <taxon>Hypocreomycetidae</taxon>
        <taxon>Glomerellales</taxon>
        <taxon>Plectosphaerellaceae</taxon>
        <taxon>Verticillium</taxon>
    </lineage>
</organism>
<gene>
    <name evidence="1" type="ORF">BN1708_001922</name>
</gene>
<dbReference type="SUPFAM" id="SSF53335">
    <property type="entry name" value="S-adenosyl-L-methionine-dependent methyltransferases"/>
    <property type="match status" value="1"/>
</dbReference>
<name>A0A0G4KDN5_VERLO</name>
<sequence>MASRIDLQHELFRRMFNGRLGLAPPDNPNYEAEHVLDVGTGTGICAIEYGGEHPEAKVKMFTSRGFALVDMVRSLAPGDCVEVQEIDLNAKSDDGTLREDSHLSRRLKLLGEATVLLGRQYQDIQQIKDIMADVGFSDVTDKYFMWPTNRILGRKTQNTKLLASAIIPGLCSPCEKEFERPMNACGLANCIRVWTEAA</sequence>
<accession>A0A0G4KDN5</accession>